<dbReference type="InParanoid" id="A0A2K1JYP6"/>
<dbReference type="Proteomes" id="UP000006727">
    <property type="component" value="Chromosome 10"/>
</dbReference>
<dbReference type="EnsemblPlants" id="Pp3c10_12060V3.1">
    <property type="protein sequence ID" value="PAC:32899602.CDS.1"/>
    <property type="gene ID" value="Pp3c10_12060"/>
</dbReference>
<proteinExistence type="predicted"/>
<organism evidence="2">
    <name type="scientific">Physcomitrium patens</name>
    <name type="common">Spreading-leaved earth moss</name>
    <name type="synonym">Physcomitrella patens</name>
    <dbReference type="NCBI Taxonomy" id="3218"/>
    <lineage>
        <taxon>Eukaryota</taxon>
        <taxon>Viridiplantae</taxon>
        <taxon>Streptophyta</taxon>
        <taxon>Embryophyta</taxon>
        <taxon>Bryophyta</taxon>
        <taxon>Bryophytina</taxon>
        <taxon>Bryopsida</taxon>
        <taxon>Funariidae</taxon>
        <taxon>Funariales</taxon>
        <taxon>Funariaceae</taxon>
        <taxon>Physcomitrium</taxon>
    </lineage>
</organism>
<reference evidence="3" key="3">
    <citation type="submission" date="2020-12" db="UniProtKB">
        <authorList>
            <consortium name="EnsemblPlants"/>
        </authorList>
    </citation>
    <scope>IDENTIFICATION</scope>
</reference>
<gene>
    <name evidence="2" type="ORF">PHYPA_013774</name>
</gene>
<feature type="region of interest" description="Disordered" evidence="1">
    <location>
        <begin position="1"/>
        <end position="20"/>
    </location>
</feature>
<dbReference type="EMBL" id="ABEU02000010">
    <property type="protein sequence ID" value="PNR46654.1"/>
    <property type="molecule type" value="Genomic_DNA"/>
</dbReference>
<protein>
    <submittedName>
        <fullName evidence="2 3">Uncharacterized protein</fullName>
    </submittedName>
</protein>
<evidence type="ECO:0000256" key="1">
    <source>
        <dbReference type="SAM" id="MobiDB-lite"/>
    </source>
</evidence>
<keyword evidence="4" id="KW-1185">Reference proteome</keyword>
<name>A0A2K1JYP6_PHYPA</name>
<evidence type="ECO:0000313" key="4">
    <source>
        <dbReference type="Proteomes" id="UP000006727"/>
    </source>
</evidence>
<evidence type="ECO:0000313" key="2">
    <source>
        <dbReference type="EMBL" id="PNR46654.1"/>
    </source>
</evidence>
<reference evidence="2 4" key="2">
    <citation type="journal article" date="2018" name="Plant J.">
        <title>The Physcomitrella patens chromosome-scale assembly reveals moss genome structure and evolution.</title>
        <authorList>
            <person name="Lang D."/>
            <person name="Ullrich K.K."/>
            <person name="Murat F."/>
            <person name="Fuchs J."/>
            <person name="Jenkins J."/>
            <person name="Haas F.B."/>
            <person name="Piednoel M."/>
            <person name="Gundlach H."/>
            <person name="Van Bel M."/>
            <person name="Meyberg R."/>
            <person name="Vives C."/>
            <person name="Morata J."/>
            <person name="Symeonidi A."/>
            <person name="Hiss M."/>
            <person name="Muchero W."/>
            <person name="Kamisugi Y."/>
            <person name="Saleh O."/>
            <person name="Blanc G."/>
            <person name="Decker E.L."/>
            <person name="van Gessel N."/>
            <person name="Grimwood J."/>
            <person name="Hayes R.D."/>
            <person name="Graham S.W."/>
            <person name="Gunter L.E."/>
            <person name="McDaniel S.F."/>
            <person name="Hoernstein S.N.W."/>
            <person name="Larsson A."/>
            <person name="Li F.W."/>
            <person name="Perroud P.F."/>
            <person name="Phillips J."/>
            <person name="Ranjan P."/>
            <person name="Rokshar D.S."/>
            <person name="Rothfels C.J."/>
            <person name="Schneider L."/>
            <person name="Shu S."/>
            <person name="Stevenson D.W."/>
            <person name="Thummler F."/>
            <person name="Tillich M."/>
            <person name="Villarreal Aguilar J.C."/>
            <person name="Widiez T."/>
            <person name="Wong G.K."/>
            <person name="Wymore A."/>
            <person name="Zhang Y."/>
            <person name="Zimmer A.D."/>
            <person name="Quatrano R.S."/>
            <person name="Mayer K.F.X."/>
            <person name="Goodstein D."/>
            <person name="Casacuberta J.M."/>
            <person name="Vandepoele K."/>
            <person name="Reski R."/>
            <person name="Cuming A.C."/>
            <person name="Tuskan G.A."/>
            <person name="Maumus F."/>
            <person name="Salse J."/>
            <person name="Schmutz J."/>
            <person name="Rensing S.A."/>
        </authorList>
    </citation>
    <scope>NUCLEOTIDE SEQUENCE [LARGE SCALE GENOMIC DNA]</scope>
    <source>
        <strain evidence="3 4">cv. Gransden 2004</strain>
    </source>
</reference>
<evidence type="ECO:0000313" key="3">
    <source>
        <dbReference type="EnsemblPlants" id="PAC:32899602.CDS.1"/>
    </source>
</evidence>
<dbReference type="Gramene" id="Pp3c10_12060V3.1">
    <property type="protein sequence ID" value="PAC:32899602.CDS.1"/>
    <property type="gene ID" value="Pp3c10_12060"/>
</dbReference>
<sequence length="75" mass="8464">MGSLRHRRITSSHSSQLHSFRDEELVTKSLAVPCSHCNRAKSRFCEPRKLVAEKGAEDGSIRRSGILKSDQLRSQ</sequence>
<feature type="compositionally biased region" description="Basic residues" evidence="1">
    <location>
        <begin position="1"/>
        <end position="10"/>
    </location>
</feature>
<reference evidence="2 4" key="1">
    <citation type="journal article" date="2008" name="Science">
        <title>The Physcomitrella genome reveals evolutionary insights into the conquest of land by plants.</title>
        <authorList>
            <person name="Rensing S."/>
            <person name="Lang D."/>
            <person name="Zimmer A."/>
            <person name="Terry A."/>
            <person name="Salamov A."/>
            <person name="Shapiro H."/>
            <person name="Nishiyama T."/>
            <person name="Perroud P.-F."/>
            <person name="Lindquist E."/>
            <person name="Kamisugi Y."/>
            <person name="Tanahashi T."/>
            <person name="Sakakibara K."/>
            <person name="Fujita T."/>
            <person name="Oishi K."/>
            <person name="Shin-I T."/>
            <person name="Kuroki Y."/>
            <person name="Toyoda A."/>
            <person name="Suzuki Y."/>
            <person name="Hashimoto A."/>
            <person name="Yamaguchi K."/>
            <person name="Sugano A."/>
            <person name="Kohara Y."/>
            <person name="Fujiyama A."/>
            <person name="Anterola A."/>
            <person name="Aoki S."/>
            <person name="Ashton N."/>
            <person name="Barbazuk W.B."/>
            <person name="Barker E."/>
            <person name="Bennetzen J."/>
            <person name="Bezanilla M."/>
            <person name="Blankenship R."/>
            <person name="Cho S.H."/>
            <person name="Dutcher S."/>
            <person name="Estelle M."/>
            <person name="Fawcett J.A."/>
            <person name="Gundlach H."/>
            <person name="Hanada K."/>
            <person name="Heyl A."/>
            <person name="Hicks K.A."/>
            <person name="Hugh J."/>
            <person name="Lohr M."/>
            <person name="Mayer K."/>
            <person name="Melkozernov A."/>
            <person name="Murata T."/>
            <person name="Nelson D."/>
            <person name="Pils B."/>
            <person name="Prigge M."/>
            <person name="Reiss B."/>
            <person name="Renner T."/>
            <person name="Rombauts S."/>
            <person name="Rushton P."/>
            <person name="Sanderfoot A."/>
            <person name="Schween G."/>
            <person name="Shiu S.-H."/>
            <person name="Stueber K."/>
            <person name="Theodoulou F.L."/>
            <person name="Tu H."/>
            <person name="Van de Peer Y."/>
            <person name="Verrier P.J."/>
            <person name="Waters E."/>
            <person name="Wood A."/>
            <person name="Yang L."/>
            <person name="Cove D."/>
            <person name="Cuming A."/>
            <person name="Hasebe M."/>
            <person name="Lucas S."/>
            <person name="Mishler D.B."/>
            <person name="Reski R."/>
            <person name="Grigoriev I."/>
            <person name="Quatrano R.S."/>
            <person name="Boore J.L."/>
        </authorList>
    </citation>
    <scope>NUCLEOTIDE SEQUENCE [LARGE SCALE GENOMIC DNA]</scope>
    <source>
        <strain evidence="3 4">cv. Gransden 2004</strain>
    </source>
</reference>
<dbReference type="PaxDb" id="3218-PP1S141_6V6.1"/>
<dbReference type="AlphaFoldDB" id="A0A2K1JYP6"/>
<accession>A0A2K1JYP6</accession>